<dbReference type="Gene3D" id="3.90.1150.10">
    <property type="entry name" value="Aspartate Aminotransferase, domain 1"/>
    <property type="match status" value="1"/>
</dbReference>
<keyword evidence="5 11" id="KW-0663">Pyridoxal phosphate</keyword>
<reference evidence="13 14" key="1">
    <citation type="submission" date="2018-11" db="EMBL/GenBank/DDBJ databases">
        <title>Arenibacter aquaticus sp.nov., a marine bacterium isolated from surface seawater in the South China Sea.</title>
        <authorList>
            <person name="Guo J."/>
            <person name="Sun J."/>
        </authorList>
    </citation>
    <scope>NUCLEOTIDE SEQUENCE [LARGE SCALE GENOMIC DNA]</scope>
    <source>
        <strain evidence="13 14">GUO666</strain>
    </source>
</reference>
<comment type="similarity">
    <text evidence="6 12">Belongs to the DegT/DnrJ/EryC1 family.</text>
</comment>
<dbReference type="GO" id="GO:0030170">
    <property type="term" value="F:pyridoxal phosphate binding"/>
    <property type="evidence" value="ECO:0007669"/>
    <property type="project" value="TreeGrafter"/>
</dbReference>
<evidence type="ECO:0000256" key="7">
    <source>
        <dbReference type="ARBA" id="ARBA00051587"/>
    </source>
</evidence>
<dbReference type="PIRSF" id="PIRSF000390">
    <property type="entry name" value="PLP_StrS"/>
    <property type="match status" value="1"/>
</dbReference>
<evidence type="ECO:0000256" key="12">
    <source>
        <dbReference type="RuleBase" id="RU004508"/>
    </source>
</evidence>
<evidence type="ECO:0000256" key="11">
    <source>
        <dbReference type="PIRSR" id="PIRSR000390-2"/>
    </source>
</evidence>
<gene>
    <name evidence="13" type="ORF">EHW67_16035</name>
</gene>
<dbReference type="OrthoDB" id="9810913at2"/>
<evidence type="ECO:0000256" key="5">
    <source>
        <dbReference type="ARBA" id="ARBA00022898"/>
    </source>
</evidence>
<dbReference type="GO" id="GO:0102933">
    <property type="term" value="F:GDP-4-dehydro-6-deoxy-D-mannose-4-aminotransferase activity"/>
    <property type="evidence" value="ECO:0007669"/>
    <property type="project" value="UniProtKB-EC"/>
</dbReference>
<evidence type="ECO:0000256" key="2">
    <source>
        <dbReference type="ARBA" id="ARBA00005125"/>
    </source>
</evidence>
<evidence type="ECO:0000256" key="10">
    <source>
        <dbReference type="PIRSR" id="PIRSR000390-1"/>
    </source>
</evidence>
<sequence>MFIPISQPSITQKEIDYVTDAVTSTWISSLGKYIDRFEAEFADFCQSRYAICVSNGTVAIQLALAAYDIGKGDEVIMPNLSFVATANATLHSGAKPVFADVDPVNLCIDPTKIEHLITPNTKAIMPVHLYGHPAQMEAILEVAGKHNLLVIEDAAEAHGATVNGRPVGSLGNCATFSFYGNKNITTGEGGMITTNDEDFYNKCKYLRDHAMSKEKRYWHTAPGFNFRMTNIQAAIGCAQLERVGDFMAKRQLIFSWYKKHLGEINKVSLNKTNDWATNAYWLICLEHKDWTATDRDQFMTDLKKHGVDSRPYFYPMSQMPYINEKVDTPVSDMVSQRGINLPTFFDLEESQVKFICDVLKQLFNA</sequence>
<evidence type="ECO:0000313" key="13">
    <source>
        <dbReference type="EMBL" id="RTE51720.1"/>
    </source>
</evidence>
<evidence type="ECO:0000256" key="6">
    <source>
        <dbReference type="ARBA" id="ARBA00037999"/>
    </source>
</evidence>
<dbReference type="InterPro" id="IPR015422">
    <property type="entry name" value="PyrdxlP-dep_Trfase_small"/>
</dbReference>
<dbReference type="GO" id="GO:0000271">
    <property type="term" value="P:polysaccharide biosynthetic process"/>
    <property type="evidence" value="ECO:0007669"/>
    <property type="project" value="TreeGrafter"/>
</dbReference>
<comment type="pathway">
    <text evidence="2">Bacterial outer membrane biogenesis; LPS O-antigen biosynthesis.</text>
</comment>
<dbReference type="EMBL" id="RQPJ01000021">
    <property type="protein sequence ID" value="RTE51720.1"/>
    <property type="molecule type" value="Genomic_DNA"/>
</dbReference>
<keyword evidence="4 13" id="KW-0808">Transferase</keyword>
<organism evidence="13 14">
    <name type="scientific">Arenibacter aquaticus</name>
    <dbReference type="NCBI Taxonomy" id="2489054"/>
    <lineage>
        <taxon>Bacteria</taxon>
        <taxon>Pseudomonadati</taxon>
        <taxon>Bacteroidota</taxon>
        <taxon>Flavobacteriia</taxon>
        <taxon>Flavobacteriales</taxon>
        <taxon>Flavobacteriaceae</taxon>
        <taxon>Arenibacter</taxon>
    </lineage>
</organism>
<dbReference type="CDD" id="cd00616">
    <property type="entry name" value="AHBA_syn"/>
    <property type="match status" value="1"/>
</dbReference>
<dbReference type="AlphaFoldDB" id="A0A430JY26"/>
<feature type="active site" description="Proton acceptor" evidence="10">
    <location>
        <position position="182"/>
    </location>
</feature>
<dbReference type="PANTHER" id="PTHR30244">
    <property type="entry name" value="TRANSAMINASE"/>
    <property type="match status" value="1"/>
</dbReference>
<evidence type="ECO:0000256" key="9">
    <source>
        <dbReference type="ARBA" id="ARBA00074221"/>
    </source>
</evidence>
<feature type="modified residue" description="N6-(pyridoxal phosphate)lysine" evidence="11">
    <location>
        <position position="182"/>
    </location>
</feature>
<dbReference type="FunFam" id="3.40.640.10:FF:000090">
    <property type="entry name" value="Pyridoxal phosphate-dependent aminotransferase"/>
    <property type="match status" value="1"/>
</dbReference>
<dbReference type="InterPro" id="IPR015424">
    <property type="entry name" value="PyrdxlP-dep_Trfase"/>
</dbReference>
<protein>
    <recommendedName>
        <fullName evidence="9">GDP-perosamine synthase</fullName>
        <ecNumber evidence="8">2.6.1.102</ecNumber>
    </recommendedName>
</protein>
<evidence type="ECO:0000313" key="14">
    <source>
        <dbReference type="Proteomes" id="UP000267585"/>
    </source>
</evidence>
<dbReference type="Gene3D" id="3.40.640.10">
    <property type="entry name" value="Type I PLP-dependent aspartate aminotransferase-like (Major domain)"/>
    <property type="match status" value="1"/>
</dbReference>
<comment type="caution">
    <text evidence="13">The sequence shown here is derived from an EMBL/GenBank/DDBJ whole genome shotgun (WGS) entry which is preliminary data.</text>
</comment>
<dbReference type="Proteomes" id="UP000267585">
    <property type="component" value="Unassembled WGS sequence"/>
</dbReference>
<name>A0A430JY26_9FLAO</name>
<dbReference type="InterPro" id="IPR015421">
    <property type="entry name" value="PyrdxlP-dep_Trfase_major"/>
</dbReference>
<dbReference type="SUPFAM" id="SSF53383">
    <property type="entry name" value="PLP-dependent transferases"/>
    <property type="match status" value="1"/>
</dbReference>
<evidence type="ECO:0000256" key="8">
    <source>
        <dbReference type="ARBA" id="ARBA00066317"/>
    </source>
</evidence>
<evidence type="ECO:0000256" key="1">
    <source>
        <dbReference type="ARBA" id="ARBA00001933"/>
    </source>
</evidence>
<dbReference type="EC" id="2.6.1.102" evidence="8"/>
<comment type="cofactor">
    <cofactor evidence="1">
        <name>pyridoxal 5'-phosphate</name>
        <dbReference type="ChEBI" id="CHEBI:597326"/>
    </cofactor>
</comment>
<accession>A0A430JY26</accession>
<evidence type="ECO:0000256" key="4">
    <source>
        <dbReference type="ARBA" id="ARBA00022679"/>
    </source>
</evidence>
<evidence type="ECO:0000256" key="3">
    <source>
        <dbReference type="ARBA" id="ARBA00022576"/>
    </source>
</evidence>
<dbReference type="InterPro" id="IPR000653">
    <property type="entry name" value="DegT/StrS_aminotransferase"/>
</dbReference>
<proteinExistence type="inferred from homology"/>
<keyword evidence="14" id="KW-1185">Reference proteome</keyword>
<keyword evidence="3 13" id="KW-0032">Aminotransferase</keyword>
<dbReference type="Pfam" id="PF01041">
    <property type="entry name" value="DegT_DnrJ_EryC1"/>
    <property type="match status" value="1"/>
</dbReference>
<comment type="catalytic activity">
    <reaction evidence="7">
        <text>GDP-alpha-D-perosamine + 2-oxoglutarate = GDP-4-dehydro-alpha-D-rhamnose + L-glutamate</text>
        <dbReference type="Rhea" id="RHEA:36779"/>
        <dbReference type="ChEBI" id="CHEBI:16810"/>
        <dbReference type="ChEBI" id="CHEBI:29985"/>
        <dbReference type="ChEBI" id="CHEBI:57964"/>
        <dbReference type="ChEBI" id="CHEBI:73996"/>
        <dbReference type="EC" id="2.6.1.102"/>
    </reaction>
</comment>
<dbReference type="PANTHER" id="PTHR30244:SF34">
    <property type="entry name" value="DTDP-4-AMINO-4,6-DIDEOXYGALACTOSE TRANSAMINASE"/>
    <property type="match status" value="1"/>
</dbReference>
<dbReference type="RefSeq" id="WP_126163405.1">
    <property type="nucleotide sequence ID" value="NZ_RQPJ01000021.1"/>
</dbReference>